<sequence length="84" mass="9029">MNAQDFPPRADCKLTSVAGFTSCRCGWSDHPLNAMPCEAAHDAAQDEAVRKDIEGAEDWRPAERLLKGGAPARFGAAKTTETNP</sequence>
<name>A0ABV2IHL5_9HYPH</name>
<proteinExistence type="predicted"/>
<accession>A0ABV2IHL5</accession>
<evidence type="ECO:0000256" key="1">
    <source>
        <dbReference type="SAM" id="MobiDB-lite"/>
    </source>
</evidence>
<dbReference type="EMBL" id="JBEPLY010000017">
    <property type="protein sequence ID" value="MET3601833.1"/>
    <property type="molecule type" value="Genomic_DNA"/>
</dbReference>
<protein>
    <submittedName>
        <fullName evidence="2">Uncharacterized protein</fullName>
    </submittedName>
</protein>
<keyword evidence="3" id="KW-1185">Reference proteome</keyword>
<evidence type="ECO:0000313" key="3">
    <source>
        <dbReference type="Proteomes" id="UP001549164"/>
    </source>
</evidence>
<organism evidence="2 3">
    <name type="scientific">Martelella mangrovi</name>
    <dbReference type="NCBI Taxonomy" id="1397477"/>
    <lineage>
        <taxon>Bacteria</taxon>
        <taxon>Pseudomonadati</taxon>
        <taxon>Pseudomonadota</taxon>
        <taxon>Alphaproteobacteria</taxon>
        <taxon>Hyphomicrobiales</taxon>
        <taxon>Aurantimonadaceae</taxon>
        <taxon>Martelella</taxon>
    </lineage>
</organism>
<dbReference type="Proteomes" id="UP001549164">
    <property type="component" value="Unassembled WGS sequence"/>
</dbReference>
<comment type="caution">
    <text evidence="2">The sequence shown here is derived from an EMBL/GenBank/DDBJ whole genome shotgun (WGS) entry which is preliminary data.</text>
</comment>
<dbReference type="RefSeq" id="WP_354435638.1">
    <property type="nucleotide sequence ID" value="NZ_JBEPLY010000017.1"/>
</dbReference>
<reference evidence="2 3" key="1">
    <citation type="submission" date="2024-06" db="EMBL/GenBank/DDBJ databases">
        <title>Genomic Encyclopedia of Type Strains, Phase IV (KMG-IV): sequencing the most valuable type-strain genomes for metagenomic binning, comparative biology and taxonomic classification.</title>
        <authorList>
            <person name="Goeker M."/>
        </authorList>
    </citation>
    <scope>NUCLEOTIDE SEQUENCE [LARGE SCALE GENOMIC DNA]</scope>
    <source>
        <strain evidence="2 3">DSM 28102</strain>
    </source>
</reference>
<feature type="region of interest" description="Disordered" evidence="1">
    <location>
        <begin position="62"/>
        <end position="84"/>
    </location>
</feature>
<gene>
    <name evidence="2" type="ORF">ABID12_003796</name>
</gene>
<evidence type="ECO:0000313" key="2">
    <source>
        <dbReference type="EMBL" id="MET3601833.1"/>
    </source>
</evidence>